<dbReference type="InterPro" id="IPR010448">
    <property type="entry name" value="Torsin"/>
</dbReference>
<reference evidence="11" key="2">
    <citation type="submission" date="2025-08" db="UniProtKB">
        <authorList>
            <consortium name="Ensembl"/>
        </authorList>
    </citation>
    <scope>IDENTIFICATION</scope>
</reference>
<sequence length="349" mass="40257">MSAVCETRAQGPSTNCNTEKRHYKKYSRTSALFSVVSSKSLHTSVFSCCQQCFAYELLIREFRICEYISKFPTQWSDLNLCLRDDLKNKLFGQHIAAEVILNTVTGFMSNNNPQKPLVLSLHGPTGTGKNFAARLIAENIFSQGMDSKFVHIFTADHHFPHLSDIETYKAQLRQQIKHSVSNCERSMFIFGQMDWMHSSLIDTIKPYLEHYNKLDGVSYRKAIFIFLSNTGAESITQTTLDFWKEGRDRKEIKLQDLERSLSVSALDENSGFWRSDSINKHLVDYFVPFLPLEYRHVVQCVLAEMKARGLQRNHKVAENVAKELVYIPKTERIFSSRGCKTIESRLYYT</sequence>
<evidence type="ECO:0000259" key="10">
    <source>
        <dbReference type="Pfam" id="PF21376"/>
    </source>
</evidence>
<dbReference type="InterPro" id="IPR049337">
    <property type="entry name" value="TOR1A_C"/>
</dbReference>
<dbReference type="PANTHER" id="PTHR10760:SF14">
    <property type="entry name" value="TORSIN-1B"/>
    <property type="match status" value="1"/>
</dbReference>
<gene>
    <name evidence="11" type="primary">LOC115592269</name>
</gene>
<dbReference type="InParanoid" id="A0A671WDV9"/>
<keyword evidence="7" id="KW-0325">Glycoprotein</keyword>
<dbReference type="PANTHER" id="PTHR10760">
    <property type="entry name" value="TORSIN"/>
    <property type="match status" value="1"/>
</dbReference>
<proteinExistence type="inferred from homology"/>
<feature type="binding site" evidence="9">
    <location>
        <begin position="123"/>
        <end position="130"/>
    </location>
    <ligand>
        <name>ATP</name>
        <dbReference type="ChEBI" id="CHEBI:30616"/>
    </ligand>
</feature>
<dbReference type="Ensembl" id="ENSSAUT00010038071.1">
    <property type="protein sequence ID" value="ENSSAUP00010036152.1"/>
    <property type="gene ID" value="ENSSAUG00010015291.1"/>
</dbReference>
<comment type="subcellular location">
    <subcellularLocation>
        <location evidence="1 8">Endoplasmic reticulum lumen</location>
    </subcellularLocation>
</comment>
<evidence type="ECO:0000256" key="2">
    <source>
        <dbReference type="ARBA" id="ARBA00006235"/>
    </source>
</evidence>
<dbReference type="InterPro" id="IPR017378">
    <property type="entry name" value="Torsin_1/2"/>
</dbReference>
<reference evidence="11" key="3">
    <citation type="submission" date="2025-09" db="UniProtKB">
        <authorList>
            <consortium name="Ensembl"/>
        </authorList>
    </citation>
    <scope>IDENTIFICATION</scope>
</reference>
<evidence type="ECO:0000313" key="12">
    <source>
        <dbReference type="Proteomes" id="UP000472265"/>
    </source>
</evidence>
<evidence type="ECO:0000256" key="4">
    <source>
        <dbReference type="ARBA" id="ARBA00022741"/>
    </source>
</evidence>
<feature type="domain" description="Torsin-1A C-terminal" evidence="10">
    <location>
        <begin position="292"/>
        <end position="348"/>
    </location>
</feature>
<evidence type="ECO:0000256" key="9">
    <source>
        <dbReference type="PIRSR" id="PIRSR038079-1"/>
    </source>
</evidence>
<evidence type="ECO:0000313" key="11">
    <source>
        <dbReference type="Ensembl" id="ENSSAUP00010036152.1"/>
    </source>
</evidence>
<dbReference type="SUPFAM" id="SSF52540">
    <property type="entry name" value="P-loop containing nucleoside triphosphate hydrolases"/>
    <property type="match status" value="1"/>
</dbReference>
<keyword evidence="4 9" id="KW-0547">Nucleotide-binding</keyword>
<dbReference type="GO" id="GO:0005788">
    <property type="term" value="C:endoplasmic reticulum lumen"/>
    <property type="evidence" value="ECO:0007669"/>
    <property type="project" value="UniProtKB-SubCell"/>
</dbReference>
<dbReference type="GO" id="GO:0034504">
    <property type="term" value="P:protein localization to nucleus"/>
    <property type="evidence" value="ECO:0007669"/>
    <property type="project" value="TreeGrafter"/>
</dbReference>
<evidence type="ECO:0000256" key="7">
    <source>
        <dbReference type="ARBA" id="ARBA00023180"/>
    </source>
</evidence>
<dbReference type="Pfam" id="PF06309">
    <property type="entry name" value="Torsin"/>
    <property type="match status" value="1"/>
</dbReference>
<comment type="similarity">
    <text evidence="2 8">Belongs to the ClpA/ClpB family. Torsin subfamily.</text>
</comment>
<evidence type="ECO:0000256" key="5">
    <source>
        <dbReference type="ARBA" id="ARBA00022824"/>
    </source>
</evidence>
<keyword evidence="6 9" id="KW-0067">ATP-binding</keyword>
<dbReference type="PIRSF" id="PIRSF038079">
    <property type="entry name" value="Torsin_2A"/>
    <property type="match status" value="1"/>
</dbReference>
<evidence type="ECO:0000256" key="3">
    <source>
        <dbReference type="ARBA" id="ARBA00022729"/>
    </source>
</evidence>
<organism evidence="11 12">
    <name type="scientific">Sparus aurata</name>
    <name type="common">Gilthead sea bream</name>
    <dbReference type="NCBI Taxonomy" id="8175"/>
    <lineage>
        <taxon>Eukaryota</taxon>
        <taxon>Metazoa</taxon>
        <taxon>Chordata</taxon>
        <taxon>Craniata</taxon>
        <taxon>Vertebrata</taxon>
        <taxon>Euteleostomi</taxon>
        <taxon>Actinopterygii</taxon>
        <taxon>Neopterygii</taxon>
        <taxon>Teleostei</taxon>
        <taxon>Neoteleostei</taxon>
        <taxon>Acanthomorphata</taxon>
        <taxon>Eupercaria</taxon>
        <taxon>Spariformes</taxon>
        <taxon>Sparidae</taxon>
        <taxon>Sparus</taxon>
    </lineage>
</organism>
<dbReference type="GO" id="GO:0019894">
    <property type="term" value="F:kinesin binding"/>
    <property type="evidence" value="ECO:0007669"/>
    <property type="project" value="TreeGrafter"/>
</dbReference>
<keyword evidence="3" id="KW-0732">Signal</keyword>
<protein>
    <recommendedName>
        <fullName evidence="8">Torsin</fullName>
    </recommendedName>
</protein>
<dbReference type="InterPro" id="IPR027417">
    <property type="entry name" value="P-loop_NTPase"/>
</dbReference>
<dbReference type="GO" id="GO:0071763">
    <property type="term" value="P:nuclear membrane organization"/>
    <property type="evidence" value="ECO:0007669"/>
    <property type="project" value="TreeGrafter"/>
</dbReference>
<reference evidence="11" key="1">
    <citation type="submission" date="2021-04" db="EMBL/GenBank/DDBJ databases">
        <authorList>
            <consortium name="Wellcome Sanger Institute Data Sharing"/>
        </authorList>
    </citation>
    <scope>NUCLEOTIDE SEQUENCE [LARGE SCALE GENOMIC DNA]</scope>
</reference>
<dbReference type="Gene3D" id="3.40.50.300">
    <property type="entry name" value="P-loop containing nucleotide triphosphate hydrolases"/>
    <property type="match status" value="1"/>
</dbReference>
<keyword evidence="5 8" id="KW-0256">Endoplasmic reticulum</keyword>
<accession>A0A671WDV9</accession>
<dbReference type="AlphaFoldDB" id="A0A671WDV9"/>
<name>A0A671WDV9_SPAAU</name>
<dbReference type="GO" id="GO:0016887">
    <property type="term" value="F:ATP hydrolysis activity"/>
    <property type="evidence" value="ECO:0007669"/>
    <property type="project" value="InterPro"/>
</dbReference>
<dbReference type="Proteomes" id="UP000472265">
    <property type="component" value="Chromosome 12"/>
</dbReference>
<evidence type="ECO:0000256" key="1">
    <source>
        <dbReference type="ARBA" id="ARBA00004319"/>
    </source>
</evidence>
<dbReference type="FunFam" id="3.40.50.300:FF:002276">
    <property type="entry name" value="Torsin, putative"/>
    <property type="match status" value="1"/>
</dbReference>
<dbReference type="GO" id="GO:0005635">
    <property type="term" value="C:nuclear envelope"/>
    <property type="evidence" value="ECO:0007669"/>
    <property type="project" value="TreeGrafter"/>
</dbReference>
<dbReference type="GeneTree" id="ENSGT00950000182888"/>
<evidence type="ECO:0000256" key="8">
    <source>
        <dbReference type="PIRNR" id="PIRNR038079"/>
    </source>
</evidence>
<dbReference type="GO" id="GO:0005524">
    <property type="term" value="F:ATP binding"/>
    <property type="evidence" value="ECO:0007669"/>
    <property type="project" value="UniProtKB-KW"/>
</dbReference>
<evidence type="ECO:0000256" key="6">
    <source>
        <dbReference type="ARBA" id="ARBA00022840"/>
    </source>
</evidence>
<dbReference type="Pfam" id="PF21376">
    <property type="entry name" value="TOR1A_C"/>
    <property type="match status" value="1"/>
</dbReference>
<keyword evidence="12" id="KW-1185">Reference proteome</keyword>